<accession>A0AAW2ZFC4</accession>
<dbReference type="GO" id="GO:0016020">
    <property type="term" value="C:membrane"/>
    <property type="evidence" value="ECO:0007669"/>
    <property type="project" value="UniProtKB-SubCell"/>
</dbReference>
<feature type="domain" description="PAS" evidence="9">
    <location>
        <begin position="528"/>
        <end position="573"/>
    </location>
</feature>
<feature type="transmembrane region" description="Helical" evidence="7">
    <location>
        <begin position="258"/>
        <end position="278"/>
    </location>
</feature>
<dbReference type="SMART" id="SM00091">
    <property type="entry name" value="PAS"/>
    <property type="match status" value="1"/>
</dbReference>
<dbReference type="PANTHER" id="PTHR11920:SF335">
    <property type="entry name" value="GUANYLATE CYCLASE"/>
    <property type="match status" value="1"/>
</dbReference>
<evidence type="ECO:0000256" key="7">
    <source>
        <dbReference type="SAM" id="Phobius"/>
    </source>
</evidence>
<dbReference type="InterPro" id="IPR029787">
    <property type="entry name" value="Nucleotide_cyclase"/>
</dbReference>
<evidence type="ECO:0000259" key="9">
    <source>
        <dbReference type="PROSITE" id="PS50112"/>
    </source>
</evidence>
<dbReference type="NCBIfam" id="TIGR00229">
    <property type="entry name" value="sensory_box"/>
    <property type="match status" value="1"/>
</dbReference>
<reference evidence="11 12" key="1">
    <citation type="submission" date="2024-03" db="EMBL/GenBank/DDBJ databases">
        <title>The Acrasis kona genome and developmental transcriptomes reveal deep origins of eukaryotic multicellular pathways.</title>
        <authorList>
            <person name="Sheikh S."/>
            <person name="Fu C.-J."/>
            <person name="Brown M.W."/>
            <person name="Baldauf S.L."/>
        </authorList>
    </citation>
    <scope>NUCLEOTIDE SEQUENCE [LARGE SCALE GENOMIC DNA]</scope>
    <source>
        <strain evidence="11 12">ATCC MYA-3509</strain>
    </source>
</reference>
<keyword evidence="5 7" id="KW-0472">Membrane</keyword>
<dbReference type="Proteomes" id="UP001431209">
    <property type="component" value="Unassembled WGS sequence"/>
</dbReference>
<keyword evidence="4 7" id="KW-1133">Transmembrane helix</keyword>
<dbReference type="SMART" id="SM00044">
    <property type="entry name" value="CYCc"/>
    <property type="match status" value="1"/>
</dbReference>
<dbReference type="CDD" id="cd07302">
    <property type="entry name" value="CHD"/>
    <property type="match status" value="1"/>
</dbReference>
<evidence type="ECO:0000256" key="4">
    <source>
        <dbReference type="ARBA" id="ARBA00022989"/>
    </source>
</evidence>
<feature type="domain" description="Guanylate cyclase" evidence="10">
    <location>
        <begin position="684"/>
        <end position="811"/>
    </location>
</feature>
<evidence type="ECO:0000259" key="10">
    <source>
        <dbReference type="PROSITE" id="PS50125"/>
    </source>
</evidence>
<feature type="signal peptide" evidence="8">
    <location>
        <begin position="1"/>
        <end position="17"/>
    </location>
</feature>
<dbReference type="GO" id="GO:0006355">
    <property type="term" value="P:regulation of DNA-templated transcription"/>
    <property type="evidence" value="ECO:0007669"/>
    <property type="project" value="InterPro"/>
</dbReference>
<dbReference type="GO" id="GO:0009190">
    <property type="term" value="P:cyclic nucleotide biosynthetic process"/>
    <property type="evidence" value="ECO:0007669"/>
    <property type="project" value="InterPro"/>
</dbReference>
<feature type="chain" id="PRO_5043822843" evidence="8">
    <location>
        <begin position="18"/>
        <end position="957"/>
    </location>
</feature>
<dbReference type="SUPFAM" id="SSF55785">
    <property type="entry name" value="PYP-like sensor domain (PAS domain)"/>
    <property type="match status" value="1"/>
</dbReference>
<dbReference type="GO" id="GO:0016829">
    <property type="term" value="F:lyase activity"/>
    <property type="evidence" value="ECO:0007669"/>
    <property type="project" value="UniProtKB-KW"/>
</dbReference>
<feature type="transmembrane region" description="Helical" evidence="7">
    <location>
        <begin position="182"/>
        <end position="208"/>
    </location>
</feature>
<dbReference type="AlphaFoldDB" id="A0AAW2ZFC4"/>
<dbReference type="PROSITE" id="PS50125">
    <property type="entry name" value="GUANYLATE_CYCLASE_2"/>
    <property type="match status" value="1"/>
</dbReference>
<dbReference type="Pfam" id="PF00989">
    <property type="entry name" value="PAS"/>
    <property type="match status" value="1"/>
</dbReference>
<feature type="transmembrane region" description="Helical" evidence="7">
    <location>
        <begin position="455"/>
        <end position="479"/>
    </location>
</feature>
<dbReference type="GO" id="GO:0035556">
    <property type="term" value="P:intracellular signal transduction"/>
    <property type="evidence" value="ECO:0007669"/>
    <property type="project" value="InterPro"/>
</dbReference>
<keyword evidence="12" id="KW-1185">Reference proteome</keyword>
<gene>
    <name evidence="11" type="ORF">AKO1_008927</name>
</gene>
<dbReference type="SUPFAM" id="SSF55073">
    <property type="entry name" value="Nucleotide cyclase"/>
    <property type="match status" value="1"/>
</dbReference>
<dbReference type="InterPro" id="IPR050401">
    <property type="entry name" value="Cyclic_nucleotide_synthase"/>
</dbReference>
<name>A0AAW2ZFC4_9EUKA</name>
<comment type="subcellular location">
    <subcellularLocation>
        <location evidence="1">Membrane</location>
    </subcellularLocation>
</comment>
<keyword evidence="3" id="KW-0547">Nucleotide-binding</keyword>
<sequence length="957" mass="107604">MIGMALSLALMVAVVVSKTNLKFVSLDYLQRACKITPHTYSALTSWRHYQLMQQFNNASLDDVQKSMNSIMSDNRAVSMEAFETRMSDQRIYEYTKKQFLLQIPIISQNNSSYLNNSLSVYDSSQLFQKIIQSAILNPSSYNLSSTSHDFMFLWYNRFSISDVFLDYCLTFQNDFVLAQNNMIITVIILSVCVIMYHVVYVLFIYVPLVKNYFSEQSRILDLFKLIPKDVVGGIYQKLHRMEKRDNKMKNASSFTPKIKVVLMTIGILLCDLAVIGLLTAEDYNLVKCGANTSQTIGLYGNFSSTMNRITFNLNEIVFNDASISNDLKSIITASHVTSLIGQTRDLWTQMRFGGVGVKGVMDVSGDIDAVITKSSCVNVTDSIKCMSLNTMIDELFVTAQQVANEASTMGLQQKITALDRSYQLTTLINQITNNVTQQYISKSTQNCDFNFETGWIYGTCMILMVCLGIALLTQLHTYLNINHMIRTLFILIPPQTCKSIPPLQDYIDNMETKGGNLLKAIFGKKDNGDKKTRAILEGSTDGVIICNDQGRIVEVNTSSKSMFKVNESDIIGEHINILFQENLKVFIKDTITTRKGMTMVATGIRPEKGEFPCNISTSVGLWDNRTHVACFVTDCTIEQKQKGLIEIERKNNEALLNSILPSTVASRLKTGRVDCIADKFDDATCFFSDMVGFTKMSSNMSASDLVFMLNKIVVAFDDLCVINNLEKIKTIGDAYFCVGGLFDEQEGGQSHPQRVVNFGLQALHAVKELTNGDINIRIGVHTGPLVAGVIGKNKFAYDCWGDTVNTASRMESTGLPGRVQTSRQTYERIHDLFKFEERQVEAKGKGFLTAYVVVVDETNDIKYDVVEEVTRQEEENDVTVLDLQKQRQNMDSLDLVSIRRMSVGLNVFENQKLRKMSLNQGSPSPSHFKQAATTPNEDLFQQDFSEFNDHMDDVDVN</sequence>
<evidence type="ECO:0000256" key="8">
    <source>
        <dbReference type="SAM" id="SignalP"/>
    </source>
</evidence>
<proteinExistence type="predicted"/>
<dbReference type="PANTHER" id="PTHR11920">
    <property type="entry name" value="GUANYLYL CYCLASE"/>
    <property type="match status" value="1"/>
</dbReference>
<keyword evidence="6" id="KW-0456">Lyase</keyword>
<evidence type="ECO:0000256" key="3">
    <source>
        <dbReference type="ARBA" id="ARBA00022741"/>
    </source>
</evidence>
<dbReference type="EMBL" id="JAOPGA020001408">
    <property type="protein sequence ID" value="KAL0488155.1"/>
    <property type="molecule type" value="Genomic_DNA"/>
</dbReference>
<dbReference type="InterPro" id="IPR035965">
    <property type="entry name" value="PAS-like_dom_sf"/>
</dbReference>
<evidence type="ECO:0000256" key="6">
    <source>
        <dbReference type="ARBA" id="ARBA00023239"/>
    </source>
</evidence>
<comment type="caution">
    <text evidence="11">The sequence shown here is derived from an EMBL/GenBank/DDBJ whole genome shotgun (WGS) entry which is preliminary data.</text>
</comment>
<evidence type="ECO:0000256" key="1">
    <source>
        <dbReference type="ARBA" id="ARBA00004370"/>
    </source>
</evidence>
<keyword evidence="8" id="KW-0732">Signal</keyword>
<evidence type="ECO:0000256" key="2">
    <source>
        <dbReference type="ARBA" id="ARBA00022692"/>
    </source>
</evidence>
<dbReference type="InterPro" id="IPR000014">
    <property type="entry name" value="PAS"/>
</dbReference>
<organism evidence="11 12">
    <name type="scientific">Acrasis kona</name>
    <dbReference type="NCBI Taxonomy" id="1008807"/>
    <lineage>
        <taxon>Eukaryota</taxon>
        <taxon>Discoba</taxon>
        <taxon>Heterolobosea</taxon>
        <taxon>Tetramitia</taxon>
        <taxon>Eutetramitia</taxon>
        <taxon>Acrasidae</taxon>
        <taxon>Acrasis</taxon>
    </lineage>
</organism>
<dbReference type="Pfam" id="PF00211">
    <property type="entry name" value="Guanylate_cyc"/>
    <property type="match status" value="1"/>
</dbReference>
<protein>
    <submittedName>
        <fullName evidence="11">Adenylate cyclase</fullName>
    </submittedName>
</protein>
<keyword evidence="2 7" id="KW-0812">Transmembrane</keyword>
<dbReference type="InterPro" id="IPR013767">
    <property type="entry name" value="PAS_fold"/>
</dbReference>
<evidence type="ECO:0000313" key="11">
    <source>
        <dbReference type="EMBL" id="KAL0488155.1"/>
    </source>
</evidence>
<dbReference type="CDD" id="cd00130">
    <property type="entry name" value="PAS"/>
    <property type="match status" value="1"/>
</dbReference>
<dbReference type="Gene3D" id="3.30.450.20">
    <property type="entry name" value="PAS domain"/>
    <property type="match status" value="1"/>
</dbReference>
<dbReference type="Gene3D" id="3.30.70.1230">
    <property type="entry name" value="Nucleotide cyclase"/>
    <property type="match status" value="1"/>
</dbReference>
<dbReference type="PROSITE" id="PS50112">
    <property type="entry name" value="PAS"/>
    <property type="match status" value="1"/>
</dbReference>
<dbReference type="InterPro" id="IPR001054">
    <property type="entry name" value="A/G_cyclase"/>
</dbReference>
<evidence type="ECO:0000256" key="5">
    <source>
        <dbReference type="ARBA" id="ARBA00023136"/>
    </source>
</evidence>
<dbReference type="GO" id="GO:0000166">
    <property type="term" value="F:nucleotide binding"/>
    <property type="evidence" value="ECO:0007669"/>
    <property type="project" value="UniProtKB-KW"/>
</dbReference>
<evidence type="ECO:0000313" key="12">
    <source>
        <dbReference type="Proteomes" id="UP001431209"/>
    </source>
</evidence>